<sequence>MKEIIKLHDLLGSEIRSRSNAEILREKIAEHSGSIIDLSDVSFISRSFADELCILVEKHIIQLRNASGVVQNMLSVVSESRKKKRVRKTDDTKIKEFDDMESLTSFLATI</sequence>
<proteinExistence type="predicted"/>
<dbReference type="RefSeq" id="WP_032953456.1">
    <property type="nucleotide sequence ID" value="NZ_JADNKJ010000109.1"/>
</dbReference>
<evidence type="ECO:0000313" key="2">
    <source>
        <dbReference type="Proteomes" id="UP001181239"/>
    </source>
</evidence>
<evidence type="ECO:0008006" key="3">
    <source>
        <dbReference type="Google" id="ProtNLM"/>
    </source>
</evidence>
<organism evidence="1 2">
    <name type="scientific">Phocaeicola vulgatus</name>
    <name type="common">Bacteroides vulgatus</name>
    <dbReference type="NCBI Taxonomy" id="821"/>
    <lineage>
        <taxon>Bacteria</taxon>
        <taxon>Pseudomonadati</taxon>
        <taxon>Bacteroidota</taxon>
        <taxon>Bacteroidia</taxon>
        <taxon>Bacteroidales</taxon>
        <taxon>Bacteroidaceae</taxon>
        <taxon>Phocaeicola</taxon>
    </lineage>
</organism>
<gene>
    <name evidence="1" type="ORF">RVH43_04505</name>
</gene>
<name>A0AAE4I451_PHOVU</name>
<evidence type="ECO:0000313" key="1">
    <source>
        <dbReference type="EMBL" id="MDU0239906.1"/>
    </source>
</evidence>
<dbReference type="Proteomes" id="UP001181239">
    <property type="component" value="Unassembled WGS sequence"/>
</dbReference>
<dbReference type="AlphaFoldDB" id="A0AAE4I451"/>
<protein>
    <recommendedName>
        <fullName evidence="3">DUF4325 domain-containing protein</fullName>
    </recommendedName>
</protein>
<dbReference type="EMBL" id="JAWDET010000006">
    <property type="protein sequence ID" value="MDU0239906.1"/>
    <property type="molecule type" value="Genomic_DNA"/>
</dbReference>
<accession>A0AAE4I451</accession>
<reference evidence="1" key="1">
    <citation type="submission" date="2023-10" db="EMBL/GenBank/DDBJ databases">
        <title>Genome of Potential pathogenic bacteria in Crohn's disease.</title>
        <authorList>
            <person name="Rodriguez-Palacios A."/>
        </authorList>
    </citation>
    <scope>NUCLEOTIDE SEQUENCE</scope>
    <source>
        <strain evidence="1">CavFT-hAR11</strain>
    </source>
</reference>
<comment type="caution">
    <text evidence="1">The sequence shown here is derived from an EMBL/GenBank/DDBJ whole genome shotgun (WGS) entry which is preliminary data.</text>
</comment>